<evidence type="ECO:0000313" key="1">
    <source>
        <dbReference type="EMBL" id="AAK13188.2"/>
    </source>
</evidence>
<dbReference type="GeneID" id="2948445"/>
<organism evidence="1 2">
    <name type="scientific">Bovine adenovirus 4</name>
    <name type="common">BAdV-4</name>
    <dbReference type="NCBI Taxonomy" id="70333"/>
    <lineage>
        <taxon>Viruses</taxon>
        <taxon>Varidnaviria</taxon>
        <taxon>Bamfordvirae</taxon>
        <taxon>Preplasmiviricota</taxon>
        <taxon>Polisuviricotina</taxon>
        <taxon>Pharingeaviricetes</taxon>
        <taxon>Rowavirales</taxon>
        <taxon>Adenoviridae</taxon>
        <taxon>Barthadenovirus</taxon>
        <taxon>Barthadenovirus bosquartum</taxon>
        <taxon>Bovine atadenovirus D</taxon>
    </lineage>
</organism>
<name>Q997G7_ADEB4</name>
<accession>Q997G7</accession>
<dbReference type="KEGG" id="vg:2948445"/>
<evidence type="ECO:0000313" key="2">
    <source>
        <dbReference type="Proteomes" id="UP000172814"/>
    </source>
</evidence>
<dbReference type="EMBL" id="AF036092">
    <property type="protein sequence ID" value="AAK13188.2"/>
    <property type="molecule type" value="Genomic_DNA"/>
</dbReference>
<reference evidence="1 2" key="3">
    <citation type="journal article" date="2000" name="Virus Res.">
        <title>DNA sequencing and phylogenetic analysis of the protease gene of ovine adenovirus 3 suggest that adenoviruses of sheep belong to two different genera.</title>
        <authorList>
            <person name="Barbezange C."/>
            <person name="Benko M."/>
            <person name="Dan A."/>
            <person name="Harrach B."/>
        </authorList>
    </citation>
    <scope>NUCLEOTIDE SEQUENCE [LARGE SCALE GENOMIC DNA]</scope>
    <source>
        <strain evidence="1 2">THT/62</strain>
    </source>
</reference>
<reference evidence="1 2" key="4">
    <citation type="journal article" date="2001" name="Virus Genes">
        <title>Four new inverted terminal repeat sequences from bovine adenoviruses reveal striking differences in the length and content of the ITRs.</title>
        <authorList>
            <person name="Dan A."/>
            <person name="Elo P."/>
            <person name="Harrach B."/>
            <person name="Zadori Z."/>
            <person name="Benko M."/>
        </authorList>
    </citation>
    <scope>NUCLEOTIDE SEQUENCE [LARGE SCALE GENOMIC DNA]</scope>
    <source>
        <strain evidence="1 2">THT/62</strain>
    </source>
</reference>
<reference evidence="1 2" key="2">
    <citation type="journal article" date="2000" name="J. Gen. Virol.">
        <title>DNA sequence of frog adenovirus.</title>
        <authorList>
            <person name="Davison A.J."/>
            <person name="Wright K.M."/>
            <person name="Harrach B."/>
        </authorList>
    </citation>
    <scope>NUCLEOTIDE SEQUENCE [LARGE SCALE GENOMIC DNA]</scope>
    <source>
        <strain evidence="1 2">THT/62</strain>
    </source>
</reference>
<organismHost>
    <name type="scientific">Bos taurus</name>
    <name type="common">Bovine</name>
    <dbReference type="NCBI Taxonomy" id="9913"/>
</organismHost>
<protein>
    <submittedName>
        <fullName evidence="1">RH5</fullName>
    </submittedName>
</protein>
<dbReference type="RefSeq" id="NP_077409.2">
    <property type="nucleotide sequence ID" value="NC_002685.2"/>
</dbReference>
<dbReference type="Proteomes" id="UP000172814">
    <property type="component" value="Segment"/>
</dbReference>
<reference evidence="1 2" key="1">
    <citation type="journal article" date="1998" name="J. Gen. Virol.">
        <title>Analysis of the hexon gene sequence of bovine adenovirus type 4 provides further support for a new adenovirus genus (Atadenovirus).</title>
        <authorList>
            <person name="Dan A."/>
            <person name="Ruzsics Z."/>
            <person name="Russell W.C."/>
            <person name="Benko M."/>
            <person name="Harrach B."/>
        </authorList>
    </citation>
    <scope>NUCLEOTIDE SEQUENCE [LARGE SCALE GENOMIC DNA]</scope>
    <source>
        <strain evidence="1 2">THT/62</strain>
    </source>
</reference>
<keyword evidence="2" id="KW-1185">Reference proteome</keyword>
<proteinExistence type="predicted"/>
<sequence length="207" mass="24093">MDLYTFQRLLKGNITCKCKFPCSIKCVKFALEFMCKSELTTNYISNTVSCHSSKMENAYCKAIMLHHSPSSNYCLSPFCLLTGKWKLAATHFEKKHFCLLKEDTLVSRETYPTAKCHLTVHNVLRGGCCCENPFSENCFAAFLTAFCKYFCKKKMNKVDFTLLCLSKVSFLLFYRQQVFLMMSLQVYGKKFLYTYQTWKLLLLFHAI</sequence>